<dbReference type="Gene3D" id="2.10.90.10">
    <property type="entry name" value="Cystine-knot cytokines"/>
    <property type="match status" value="1"/>
</dbReference>
<comment type="caution">
    <text evidence="2">The sequence shown here is derived from an EMBL/GenBank/DDBJ whole genome shotgun (WGS) entry which is preliminary data.</text>
</comment>
<feature type="domain" description="Platelet-derived growth factor (PDGF) family profile" evidence="1">
    <location>
        <begin position="22"/>
        <end position="114"/>
    </location>
</feature>
<evidence type="ECO:0000313" key="2">
    <source>
        <dbReference type="EMBL" id="KAJ8922302.1"/>
    </source>
</evidence>
<dbReference type="EMBL" id="JANEYG010000007">
    <property type="protein sequence ID" value="KAJ8922302.1"/>
    <property type="molecule type" value="Genomic_DNA"/>
</dbReference>
<dbReference type="SUPFAM" id="SSF57501">
    <property type="entry name" value="Cystine-knot cytokines"/>
    <property type="match status" value="1"/>
</dbReference>
<organism evidence="2 3">
    <name type="scientific">Exocentrus adspersus</name>
    <dbReference type="NCBI Taxonomy" id="1586481"/>
    <lineage>
        <taxon>Eukaryota</taxon>
        <taxon>Metazoa</taxon>
        <taxon>Ecdysozoa</taxon>
        <taxon>Arthropoda</taxon>
        <taxon>Hexapoda</taxon>
        <taxon>Insecta</taxon>
        <taxon>Pterygota</taxon>
        <taxon>Neoptera</taxon>
        <taxon>Endopterygota</taxon>
        <taxon>Coleoptera</taxon>
        <taxon>Polyphaga</taxon>
        <taxon>Cucujiformia</taxon>
        <taxon>Chrysomeloidea</taxon>
        <taxon>Cerambycidae</taxon>
        <taxon>Lamiinae</taxon>
        <taxon>Acanthocinini</taxon>
        <taxon>Exocentrus</taxon>
    </lineage>
</organism>
<keyword evidence="3" id="KW-1185">Reference proteome</keyword>
<dbReference type="GO" id="GO:0016020">
    <property type="term" value="C:membrane"/>
    <property type="evidence" value="ECO:0007669"/>
    <property type="project" value="InterPro"/>
</dbReference>
<dbReference type="PROSITE" id="PS50278">
    <property type="entry name" value="PDGF_2"/>
    <property type="match status" value="1"/>
</dbReference>
<dbReference type="GO" id="GO:0008083">
    <property type="term" value="F:growth factor activity"/>
    <property type="evidence" value="ECO:0007669"/>
    <property type="project" value="InterPro"/>
</dbReference>
<dbReference type="PANTHER" id="PTHR21719">
    <property type="entry name" value="FI06402P-RELATED"/>
    <property type="match status" value="1"/>
</dbReference>
<name>A0AAV8W7J3_9CUCU</name>
<dbReference type="InterPro" id="IPR000072">
    <property type="entry name" value="PDGF/VEGF_dom"/>
</dbReference>
<accession>A0AAV8W7J3</accession>
<dbReference type="AlphaFoldDB" id="A0AAV8W7J3"/>
<dbReference type="GO" id="GO:0035099">
    <property type="term" value="P:hemocyte migration"/>
    <property type="evidence" value="ECO:0007669"/>
    <property type="project" value="TreeGrafter"/>
</dbReference>
<protein>
    <recommendedName>
        <fullName evidence="1">Platelet-derived growth factor (PDGF) family profile domain-containing protein</fullName>
    </recommendedName>
</protein>
<dbReference type="Proteomes" id="UP001159042">
    <property type="component" value="Unassembled WGS sequence"/>
</dbReference>
<feature type="non-terminal residue" evidence="2">
    <location>
        <position position="1"/>
    </location>
</feature>
<sequence>FLVLIYAWNFKKNNWTVSAFPCGEPQPRVFYLEDLVDRDEWKLKYEPVLDNIKPQSTILYRCEFTGCCEDRETRCLPAKIEEVGVTFRNVTERVLYFQIQVKNHTTCACLSIDTSGKKNIK</sequence>
<dbReference type="InterPro" id="IPR029034">
    <property type="entry name" value="Cystine-knot_cytokine"/>
</dbReference>
<evidence type="ECO:0000313" key="3">
    <source>
        <dbReference type="Proteomes" id="UP001159042"/>
    </source>
</evidence>
<evidence type="ECO:0000259" key="1">
    <source>
        <dbReference type="PROSITE" id="PS50278"/>
    </source>
</evidence>
<reference evidence="2 3" key="1">
    <citation type="journal article" date="2023" name="Insect Mol. Biol.">
        <title>Genome sequencing provides insights into the evolution of gene families encoding plant cell wall-degrading enzymes in longhorned beetles.</title>
        <authorList>
            <person name="Shin N.R."/>
            <person name="Okamura Y."/>
            <person name="Kirsch R."/>
            <person name="Pauchet Y."/>
        </authorList>
    </citation>
    <scope>NUCLEOTIDE SEQUENCE [LARGE SCALE GENOMIC DNA]</scope>
    <source>
        <strain evidence="2">EAD_L_NR</strain>
    </source>
</reference>
<gene>
    <name evidence="2" type="ORF">NQ315_004244</name>
</gene>
<dbReference type="Pfam" id="PF00341">
    <property type="entry name" value="PDGF"/>
    <property type="match status" value="1"/>
</dbReference>
<proteinExistence type="predicted"/>
<dbReference type="PANTHER" id="PTHR21719:SF1">
    <property type="entry name" value="FI06402P-RELATED"/>
    <property type="match status" value="1"/>
</dbReference>